<proteinExistence type="predicted"/>
<reference evidence="2" key="1">
    <citation type="journal article" date="2022" name="Mol. Ecol. Resour.">
        <title>The genomes of chicory, endive, great burdock and yacon provide insights into Asteraceae palaeo-polyploidization history and plant inulin production.</title>
        <authorList>
            <person name="Fan W."/>
            <person name="Wang S."/>
            <person name="Wang H."/>
            <person name="Wang A."/>
            <person name="Jiang F."/>
            <person name="Liu H."/>
            <person name="Zhao H."/>
            <person name="Xu D."/>
            <person name="Zhang Y."/>
        </authorList>
    </citation>
    <scope>NUCLEOTIDE SEQUENCE [LARGE SCALE GENOMIC DNA]</scope>
    <source>
        <strain evidence="2">cv. Niubang</strain>
    </source>
</reference>
<accession>A0ACB9AY49</accession>
<evidence type="ECO:0000313" key="1">
    <source>
        <dbReference type="EMBL" id="KAI3714861.1"/>
    </source>
</evidence>
<name>A0ACB9AY49_ARCLA</name>
<gene>
    <name evidence="1" type="ORF">L6452_21821</name>
</gene>
<dbReference type="EMBL" id="CM042053">
    <property type="protein sequence ID" value="KAI3714861.1"/>
    <property type="molecule type" value="Genomic_DNA"/>
</dbReference>
<evidence type="ECO:0000313" key="2">
    <source>
        <dbReference type="Proteomes" id="UP001055879"/>
    </source>
</evidence>
<reference evidence="1 2" key="2">
    <citation type="journal article" date="2022" name="Mol. Ecol. Resour.">
        <title>The genomes of chicory, endive, great burdock and yacon provide insights into Asteraceae paleo-polyploidization history and plant inulin production.</title>
        <authorList>
            <person name="Fan W."/>
            <person name="Wang S."/>
            <person name="Wang H."/>
            <person name="Wang A."/>
            <person name="Jiang F."/>
            <person name="Liu H."/>
            <person name="Zhao H."/>
            <person name="Xu D."/>
            <person name="Zhang Y."/>
        </authorList>
    </citation>
    <scope>NUCLEOTIDE SEQUENCE [LARGE SCALE GENOMIC DNA]</scope>
    <source>
        <strain evidence="2">cv. Niubang</strain>
    </source>
</reference>
<keyword evidence="2" id="KW-1185">Reference proteome</keyword>
<organism evidence="1 2">
    <name type="scientific">Arctium lappa</name>
    <name type="common">Greater burdock</name>
    <name type="synonym">Lappa major</name>
    <dbReference type="NCBI Taxonomy" id="4217"/>
    <lineage>
        <taxon>Eukaryota</taxon>
        <taxon>Viridiplantae</taxon>
        <taxon>Streptophyta</taxon>
        <taxon>Embryophyta</taxon>
        <taxon>Tracheophyta</taxon>
        <taxon>Spermatophyta</taxon>
        <taxon>Magnoliopsida</taxon>
        <taxon>eudicotyledons</taxon>
        <taxon>Gunneridae</taxon>
        <taxon>Pentapetalae</taxon>
        <taxon>asterids</taxon>
        <taxon>campanulids</taxon>
        <taxon>Asterales</taxon>
        <taxon>Asteraceae</taxon>
        <taxon>Carduoideae</taxon>
        <taxon>Cardueae</taxon>
        <taxon>Arctiinae</taxon>
        <taxon>Arctium</taxon>
    </lineage>
</organism>
<dbReference type="Proteomes" id="UP001055879">
    <property type="component" value="Linkage Group LG07"/>
</dbReference>
<sequence length="82" mass="9412">MNTLFRISIFTFTRCGHTHQPDTSLSLSLSLSLKTIQISEDFRVEECLQGDLKRACEKLSVPLRTAPLSIWLKSIVTTRNWM</sequence>
<protein>
    <submittedName>
        <fullName evidence="1">Uncharacterized protein</fullName>
    </submittedName>
</protein>
<comment type="caution">
    <text evidence="1">The sequence shown here is derived from an EMBL/GenBank/DDBJ whole genome shotgun (WGS) entry which is preliminary data.</text>
</comment>